<evidence type="ECO:0000256" key="2">
    <source>
        <dbReference type="ARBA" id="ARBA00022618"/>
    </source>
</evidence>
<feature type="compositionally biased region" description="Acidic residues" evidence="5">
    <location>
        <begin position="519"/>
        <end position="540"/>
    </location>
</feature>
<dbReference type="InterPro" id="IPR036390">
    <property type="entry name" value="WH_DNA-bd_sf"/>
</dbReference>
<evidence type="ECO:0000256" key="1">
    <source>
        <dbReference type="ARBA" id="ARBA00022490"/>
    </source>
</evidence>
<feature type="compositionally biased region" description="Low complexity" evidence="5">
    <location>
        <begin position="33"/>
        <end position="49"/>
    </location>
</feature>
<dbReference type="NCBIfam" id="TIGR00281">
    <property type="entry name" value="SMC-Scp complex subunit ScpB"/>
    <property type="match status" value="1"/>
</dbReference>
<feature type="region of interest" description="Disordered" evidence="5">
    <location>
        <begin position="436"/>
        <end position="583"/>
    </location>
</feature>
<reference evidence="6 7" key="1">
    <citation type="submission" date="2021-12" db="EMBL/GenBank/DDBJ databases">
        <title>Discovery of the Pendulisporaceae a myxobacterial family with distinct sporulation behavior and unique specialized metabolism.</title>
        <authorList>
            <person name="Garcia R."/>
            <person name="Popoff A."/>
            <person name="Bader C.D."/>
            <person name="Loehr J."/>
            <person name="Walesch S."/>
            <person name="Walt C."/>
            <person name="Boldt J."/>
            <person name="Bunk B."/>
            <person name="Haeckl F.J.F.P.J."/>
            <person name="Gunesch A.P."/>
            <person name="Birkelbach J."/>
            <person name="Nuebel U."/>
            <person name="Pietschmann T."/>
            <person name="Bach T."/>
            <person name="Mueller R."/>
        </authorList>
    </citation>
    <scope>NUCLEOTIDE SEQUENCE [LARGE SCALE GENOMIC DNA]</scope>
    <source>
        <strain evidence="6 7">MSr11954</strain>
    </source>
</reference>
<feature type="compositionally biased region" description="Acidic residues" evidence="5">
    <location>
        <begin position="480"/>
        <end position="508"/>
    </location>
</feature>
<evidence type="ECO:0000256" key="5">
    <source>
        <dbReference type="SAM" id="MobiDB-lite"/>
    </source>
</evidence>
<keyword evidence="2" id="KW-0132">Cell division</keyword>
<sequence>MSNKSRKKGRKRQEGGAKPHDPAVDEAVLPGMDGDAAAPVGLGGDAAAPGPGGDAAERATEETRSSRAVVDPASMIPPALDPTAIDATAIDPALLKLDPHAPPPDWSETAWLEAAKREGSAKRGGSEEGASEEGTSGEGTSDDGASEDGASEDGEPESGETEPGDFPVGGPASEPPASEPPSGESESGEPEAGEITLGEEVGSAPEVIGAAEPIDFNELDAAIEARDAAARSELEDEDDEDGDGTGEISGDHLKGLLEALIFASDKPLKLQELAKLAHASLKDAKLWLRAIKEDFLPRGIKLDEVAEGFVFRTDARYARYVRDMTRQKPIKLSRAQIETLAILAYRQPITRPEIDEIRGVDCGPVLKMLLDRDLIRILGKKDEPGRPLLYGTTPGFLEFFGLKSLKDLPTLHEFTELNEESRKVVERELGEVMPAPVAESFHRPPQPASVPDVQATPEPEPAEAPTSPDAEDAKTATDDTTSDADTDDTTSNTDDTDTADTDTEDTTSDTETTGTADTETADPDDAEEQILLPLDDDEDPSFGTADDLLPEPTGSGELPEDPASPESKDTDDDDDHSSSAGSE</sequence>
<evidence type="ECO:0000313" key="7">
    <source>
        <dbReference type="Proteomes" id="UP001370348"/>
    </source>
</evidence>
<feature type="region of interest" description="Disordered" evidence="5">
    <location>
        <begin position="228"/>
        <end position="250"/>
    </location>
</feature>
<evidence type="ECO:0000256" key="4">
    <source>
        <dbReference type="ARBA" id="ARBA00023306"/>
    </source>
</evidence>
<feature type="compositionally biased region" description="Acidic residues" evidence="5">
    <location>
        <begin position="234"/>
        <end position="244"/>
    </location>
</feature>
<dbReference type="Proteomes" id="UP001370348">
    <property type="component" value="Chromosome"/>
</dbReference>
<feature type="compositionally biased region" description="Basic and acidic residues" evidence="5">
    <location>
        <begin position="55"/>
        <end position="65"/>
    </location>
</feature>
<evidence type="ECO:0000256" key="3">
    <source>
        <dbReference type="ARBA" id="ARBA00022829"/>
    </source>
</evidence>
<feature type="compositionally biased region" description="Low complexity" evidence="5">
    <location>
        <begin position="509"/>
        <end position="518"/>
    </location>
</feature>
<feature type="region of interest" description="Disordered" evidence="5">
    <location>
        <begin position="1"/>
        <end position="193"/>
    </location>
</feature>
<gene>
    <name evidence="6" type="primary">scpB</name>
    <name evidence="6" type="ORF">LZC94_04940</name>
</gene>
<keyword evidence="1" id="KW-0963">Cytoplasm</keyword>
<evidence type="ECO:0000313" key="6">
    <source>
        <dbReference type="EMBL" id="WXB16624.1"/>
    </source>
</evidence>
<dbReference type="PANTHER" id="PTHR34298">
    <property type="entry name" value="SEGREGATION AND CONDENSATION PROTEIN B"/>
    <property type="match status" value="1"/>
</dbReference>
<feature type="compositionally biased region" description="Basic and acidic residues" evidence="5">
    <location>
        <begin position="12"/>
        <end position="23"/>
    </location>
</feature>
<dbReference type="Gene3D" id="1.10.10.10">
    <property type="entry name" value="Winged helix-like DNA-binding domain superfamily/Winged helix DNA-binding domain"/>
    <property type="match status" value="2"/>
</dbReference>
<accession>A0ABZ2M0A2</accession>
<proteinExistence type="predicted"/>
<feature type="compositionally biased region" description="Basic and acidic residues" evidence="5">
    <location>
        <begin position="114"/>
        <end position="126"/>
    </location>
</feature>
<dbReference type="Pfam" id="PF04079">
    <property type="entry name" value="SMC_ScpB"/>
    <property type="match status" value="1"/>
</dbReference>
<keyword evidence="4" id="KW-0131">Cell cycle</keyword>
<dbReference type="InterPro" id="IPR005234">
    <property type="entry name" value="ScpB_csome_segregation"/>
</dbReference>
<dbReference type="EMBL" id="CP089984">
    <property type="protein sequence ID" value="WXB16624.1"/>
    <property type="molecule type" value="Genomic_DNA"/>
</dbReference>
<dbReference type="PANTHER" id="PTHR34298:SF2">
    <property type="entry name" value="SEGREGATION AND CONDENSATION PROTEIN B"/>
    <property type="match status" value="1"/>
</dbReference>
<protein>
    <submittedName>
        <fullName evidence="6">SMC-Scp complex subunit ScpB</fullName>
    </submittedName>
</protein>
<organism evidence="6 7">
    <name type="scientific">Pendulispora albinea</name>
    <dbReference type="NCBI Taxonomy" id="2741071"/>
    <lineage>
        <taxon>Bacteria</taxon>
        <taxon>Pseudomonadati</taxon>
        <taxon>Myxococcota</taxon>
        <taxon>Myxococcia</taxon>
        <taxon>Myxococcales</taxon>
        <taxon>Sorangiineae</taxon>
        <taxon>Pendulisporaceae</taxon>
        <taxon>Pendulispora</taxon>
    </lineage>
</organism>
<feature type="compositionally biased region" description="Basic residues" evidence="5">
    <location>
        <begin position="1"/>
        <end position="11"/>
    </location>
</feature>
<dbReference type="SUPFAM" id="SSF46785">
    <property type="entry name" value="Winged helix' DNA-binding domain"/>
    <property type="match status" value="2"/>
</dbReference>
<keyword evidence="7" id="KW-1185">Reference proteome</keyword>
<keyword evidence="3" id="KW-0159">Chromosome partition</keyword>
<dbReference type="RefSeq" id="WP_394826251.1">
    <property type="nucleotide sequence ID" value="NZ_CP089984.1"/>
</dbReference>
<name>A0ABZ2M0A2_9BACT</name>
<feature type="compositionally biased region" description="Acidic residues" evidence="5">
    <location>
        <begin position="140"/>
        <end position="163"/>
    </location>
</feature>
<dbReference type="InterPro" id="IPR036388">
    <property type="entry name" value="WH-like_DNA-bd_sf"/>
</dbReference>